<accession>A0AAV7EUS9</accession>
<dbReference type="SUPFAM" id="SSF52833">
    <property type="entry name" value="Thioredoxin-like"/>
    <property type="match status" value="1"/>
</dbReference>
<comment type="caution">
    <text evidence="2">The sequence shown here is derived from an EMBL/GenBank/DDBJ whole genome shotgun (WGS) entry which is preliminary data.</text>
</comment>
<dbReference type="Gene3D" id="3.40.30.10">
    <property type="entry name" value="Glutaredoxin"/>
    <property type="match status" value="1"/>
</dbReference>
<dbReference type="PANTHER" id="PTHR47126:SF3">
    <property type="entry name" value="5'-ADENYLYLSULFATE REDUCTASE-LIKE 5"/>
    <property type="match status" value="1"/>
</dbReference>
<dbReference type="EMBL" id="JAINDJ010000004">
    <property type="protein sequence ID" value="KAG9451397.1"/>
    <property type="molecule type" value="Genomic_DNA"/>
</dbReference>
<dbReference type="AlphaFoldDB" id="A0AAV7EUS9"/>
<reference evidence="2 3" key="1">
    <citation type="submission" date="2021-07" db="EMBL/GenBank/DDBJ databases">
        <title>The Aristolochia fimbriata genome: insights into angiosperm evolution, floral development and chemical biosynthesis.</title>
        <authorList>
            <person name="Jiao Y."/>
        </authorList>
    </citation>
    <scope>NUCLEOTIDE SEQUENCE [LARGE SCALE GENOMIC DNA]</scope>
    <source>
        <strain evidence="2">IBCAS-2021</strain>
        <tissue evidence="2">Leaf</tissue>
    </source>
</reference>
<sequence>MASLLLLLSICAVSTLRLVSADASLCPPQSRIFLKAGDLQCPLEIPPSTSMEVDGELLDRVLTSKQRNGYTSVLLYASWCPFSVHTRSTYDVLSSVFPQVTHLAVEESRVMPVIFSKYGIHSLPSILLVNQTSRIRYRGSKDLDSLIRFYKKTTGFEPVEELAHKEISCGLGKSFGLFDGSLKDIFKREPYLIFSIVFLCSKGFLLFLPQILSHLKAFWILCIWHLNFGILRGTSQLLERVLHVVDVKRAWSKLRLCKTRNFRNGAKNARVWASSLASVSLGDPASSRSGQMDS</sequence>
<dbReference type="PANTHER" id="PTHR47126">
    <property type="entry name" value="5'-ADENYLYLSULFATE REDUCTASE-LIKE 7"/>
    <property type="match status" value="1"/>
</dbReference>
<dbReference type="Proteomes" id="UP000825729">
    <property type="component" value="Unassembled WGS sequence"/>
</dbReference>
<name>A0AAV7EUS9_ARIFI</name>
<keyword evidence="1" id="KW-0732">Signal</keyword>
<proteinExistence type="predicted"/>
<evidence type="ECO:0008006" key="4">
    <source>
        <dbReference type="Google" id="ProtNLM"/>
    </source>
</evidence>
<gene>
    <name evidence="2" type="ORF">H6P81_011362</name>
</gene>
<dbReference type="InterPro" id="IPR036249">
    <property type="entry name" value="Thioredoxin-like_sf"/>
</dbReference>
<evidence type="ECO:0000256" key="1">
    <source>
        <dbReference type="SAM" id="SignalP"/>
    </source>
</evidence>
<dbReference type="InterPro" id="IPR044794">
    <property type="entry name" value="APRL5/7"/>
</dbReference>
<evidence type="ECO:0000313" key="2">
    <source>
        <dbReference type="EMBL" id="KAG9451397.1"/>
    </source>
</evidence>
<protein>
    <recommendedName>
        <fullName evidence="4">5'-adenylylsulfate reductase-like 5</fullName>
    </recommendedName>
</protein>
<evidence type="ECO:0000313" key="3">
    <source>
        <dbReference type="Proteomes" id="UP000825729"/>
    </source>
</evidence>
<feature type="signal peptide" evidence="1">
    <location>
        <begin position="1"/>
        <end position="21"/>
    </location>
</feature>
<feature type="chain" id="PRO_5043574569" description="5'-adenylylsulfate reductase-like 5" evidence="1">
    <location>
        <begin position="22"/>
        <end position="294"/>
    </location>
</feature>
<organism evidence="2 3">
    <name type="scientific">Aristolochia fimbriata</name>
    <name type="common">White veined hardy Dutchman's pipe vine</name>
    <dbReference type="NCBI Taxonomy" id="158543"/>
    <lineage>
        <taxon>Eukaryota</taxon>
        <taxon>Viridiplantae</taxon>
        <taxon>Streptophyta</taxon>
        <taxon>Embryophyta</taxon>
        <taxon>Tracheophyta</taxon>
        <taxon>Spermatophyta</taxon>
        <taxon>Magnoliopsida</taxon>
        <taxon>Magnoliidae</taxon>
        <taxon>Piperales</taxon>
        <taxon>Aristolochiaceae</taxon>
        <taxon>Aristolochia</taxon>
    </lineage>
</organism>
<keyword evidence="3" id="KW-1185">Reference proteome</keyword>